<feature type="transmembrane region" description="Helical" evidence="1">
    <location>
        <begin position="311"/>
        <end position="330"/>
    </location>
</feature>
<dbReference type="SUPFAM" id="SSF53448">
    <property type="entry name" value="Nucleotide-diphospho-sugar transferases"/>
    <property type="match status" value="1"/>
</dbReference>
<accession>E6PZY3</accession>
<dbReference type="InterPro" id="IPR029044">
    <property type="entry name" value="Nucleotide-diphossugar_trans"/>
</dbReference>
<feature type="transmembrane region" description="Helical" evidence="1">
    <location>
        <begin position="363"/>
        <end position="386"/>
    </location>
</feature>
<keyword evidence="1" id="KW-0812">Transmembrane</keyword>
<dbReference type="GO" id="GO:0016740">
    <property type="term" value="F:transferase activity"/>
    <property type="evidence" value="ECO:0007669"/>
    <property type="project" value="UniProtKB-KW"/>
</dbReference>
<organism evidence="3">
    <name type="scientific">mine drainage metagenome</name>
    <dbReference type="NCBI Taxonomy" id="410659"/>
    <lineage>
        <taxon>unclassified sequences</taxon>
        <taxon>metagenomes</taxon>
        <taxon>ecological metagenomes</taxon>
    </lineage>
</organism>
<dbReference type="Gene3D" id="3.90.550.10">
    <property type="entry name" value="Spore Coat Polysaccharide Biosynthesis Protein SpsA, Chain A"/>
    <property type="match status" value="1"/>
</dbReference>
<evidence type="ECO:0000259" key="2">
    <source>
        <dbReference type="Pfam" id="PF00535"/>
    </source>
</evidence>
<dbReference type="EMBL" id="CABN01000145">
    <property type="protein sequence ID" value="CBI00492.1"/>
    <property type="molecule type" value="Genomic_DNA"/>
</dbReference>
<protein>
    <submittedName>
        <fullName evidence="3">Glycosyl transferase, family 2</fullName>
    </submittedName>
</protein>
<dbReference type="Pfam" id="PF00535">
    <property type="entry name" value="Glycos_transf_2"/>
    <property type="match status" value="1"/>
</dbReference>
<comment type="caution">
    <text evidence="3">The sequence shown here is derived from an EMBL/GenBank/DDBJ whole genome shotgun (WGS) entry which is preliminary data.</text>
</comment>
<reference evidence="3" key="1">
    <citation type="submission" date="2009-10" db="EMBL/GenBank/DDBJ databases">
        <title>Diversity of trophic interactions inside an arsenic-rich microbial ecosystem.</title>
        <authorList>
            <person name="Bertin P.N."/>
            <person name="Heinrich-Salmeron A."/>
            <person name="Pelletier E."/>
            <person name="Goulhen-Chollet F."/>
            <person name="Arsene-Ploetze F."/>
            <person name="Gallien S."/>
            <person name="Calteau A."/>
            <person name="Vallenet D."/>
            <person name="Casiot C."/>
            <person name="Chane-Woon-Ming B."/>
            <person name="Giloteaux L."/>
            <person name="Barakat M."/>
            <person name="Bonnefoy V."/>
            <person name="Bruneel O."/>
            <person name="Chandler M."/>
            <person name="Cleiss J."/>
            <person name="Duran R."/>
            <person name="Elbaz-Poulichet F."/>
            <person name="Fonknechten N."/>
            <person name="Lauga B."/>
            <person name="Mornico D."/>
            <person name="Ortet P."/>
            <person name="Schaeffer C."/>
            <person name="Siguier P."/>
            <person name="Alexander Thil Smith A."/>
            <person name="Van Dorsselaer A."/>
            <person name="Weissenbach J."/>
            <person name="Medigue C."/>
            <person name="Le Paslier D."/>
        </authorList>
    </citation>
    <scope>NUCLEOTIDE SEQUENCE</scope>
</reference>
<feature type="transmembrane region" description="Helical" evidence="1">
    <location>
        <begin position="6"/>
        <end position="26"/>
    </location>
</feature>
<proteinExistence type="predicted"/>
<keyword evidence="3" id="KW-0808">Transferase</keyword>
<sequence length="414" mass="45727">MEPFWTFFVHWIFPTATWLLAAGWVWRAMQWWLHRGEIANLLAVPEEVAVGQCAEPGSLSPQLTVAVPACNEQEKIEATLRSLLASEDICLRIIAVDDRSMDETGAIMDRVAAEWARRSDDTGHGLRVLHIGELPAGWLGKPHALATAAALAETEWILFTDGDVEFAPRALALALRYAEREQADHLVMMPEWIANSRAEVALQGAMHALSSWILRLWKIADPGARDFLGVGAFNLMRRSSYEALGGFGALRMEVLEDLRMGWRVKRAGMRQRVAYGSGPGSGLVRVRWADGAWGVVRNLEKNIFALYRYRLPVALMACLGMALQAVWPIAAIAFGGWTRVAGILTYVAIAGVYAAARPMTRVSAWYAVLFPLASGLFLIAMVRSVALTLARGGVKWRGTLYSLRELRAAAGSRW</sequence>
<name>E6PZY3_9ZZZZ</name>
<keyword evidence="1" id="KW-0472">Membrane</keyword>
<feature type="domain" description="Glycosyltransferase 2-like" evidence="2">
    <location>
        <begin position="64"/>
        <end position="243"/>
    </location>
</feature>
<dbReference type="PANTHER" id="PTHR43646:SF3">
    <property type="entry name" value="SLR1566 PROTEIN"/>
    <property type="match status" value="1"/>
</dbReference>
<dbReference type="AlphaFoldDB" id="E6PZY3"/>
<gene>
    <name evidence="3" type="ORF">CARN3_0030</name>
</gene>
<dbReference type="InterPro" id="IPR001173">
    <property type="entry name" value="Glyco_trans_2-like"/>
</dbReference>
<evidence type="ECO:0000313" key="3">
    <source>
        <dbReference type="EMBL" id="CBI00492.1"/>
    </source>
</evidence>
<feature type="transmembrane region" description="Helical" evidence="1">
    <location>
        <begin position="336"/>
        <end position="356"/>
    </location>
</feature>
<dbReference type="PANTHER" id="PTHR43646">
    <property type="entry name" value="GLYCOSYLTRANSFERASE"/>
    <property type="match status" value="1"/>
</dbReference>
<evidence type="ECO:0000256" key="1">
    <source>
        <dbReference type="SAM" id="Phobius"/>
    </source>
</evidence>
<keyword evidence="1" id="KW-1133">Transmembrane helix</keyword>
<dbReference type="CDD" id="cd00761">
    <property type="entry name" value="Glyco_tranf_GTA_type"/>
    <property type="match status" value="1"/>
</dbReference>